<reference evidence="3" key="1">
    <citation type="submission" date="2015-10" db="EMBL/GenBank/DDBJ databases">
        <authorList>
            <person name="Regsiter A."/>
            <person name="william w."/>
        </authorList>
    </citation>
    <scope>NUCLEOTIDE SEQUENCE</scope>
    <source>
        <strain evidence="3">Montdore</strain>
    </source>
</reference>
<feature type="region of interest" description="Disordered" evidence="1">
    <location>
        <begin position="1"/>
        <end position="31"/>
    </location>
</feature>
<evidence type="ECO:0000256" key="1">
    <source>
        <dbReference type="SAM" id="MobiDB-lite"/>
    </source>
</evidence>
<dbReference type="Pfam" id="PF03909">
    <property type="entry name" value="BSD"/>
    <property type="match status" value="1"/>
</dbReference>
<feature type="region of interest" description="Disordered" evidence="1">
    <location>
        <begin position="129"/>
        <end position="158"/>
    </location>
</feature>
<feature type="compositionally biased region" description="Acidic residues" evidence="1">
    <location>
        <begin position="346"/>
        <end position="357"/>
    </location>
</feature>
<accession>A0A292PLE1</accession>
<feature type="compositionally biased region" description="Low complexity" evidence="1">
    <location>
        <begin position="411"/>
        <end position="439"/>
    </location>
</feature>
<gene>
    <name evidence="3" type="ORF">GSTUAT00007552001</name>
</gene>
<dbReference type="InterPro" id="IPR035925">
    <property type="entry name" value="BSD_dom_sf"/>
</dbReference>
<proteinExistence type="predicted"/>
<evidence type="ECO:0000259" key="2">
    <source>
        <dbReference type="PROSITE" id="PS50858"/>
    </source>
</evidence>
<sequence length="479" mass="52610">MEIAYDHIQEEILAPEDQGKGKDTEKPSETLNDEFREAYKAVSASPWGSRLGSFLGTVRKQVGVLLNENLMMQGESYYESSKKEYATVSEQATKGFSDLRTNLASRTRSLSITQALPQFTLDPLPLAEQMQEGETSKSGAEAAEEDKEKGGGKPQAEGLLSKLKKGAAQRISDLEAAEARADEYLLKFGSNIGSFLRDAVTIAPPEGKVGADGSGEVAWMKGRDKFSNGSQVHHGVRYRANGGKPSTTRLDAQLHLLHSNHELFRTGSDTDSFKFWVKDFDAEKKTNQIVADLERYPELRNTMEKLVPDTVQYSDFWARYYFLRNELDLEEQKRKELLKGAALDEEEVGWDEDDDSDVEKSPAKNSKSAAAVAATAASTETLIPKEEHLKPKSSIDRTSQPDSESSYDVVSANASNAPSQAAGSPPATKKATEAGGATKASEDEDSEEDDDDEEDGEDEEENSEDEDGDDGSSEEEDWE</sequence>
<dbReference type="SMART" id="SM00751">
    <property type="entry name" value="BSD"/>
    <property type="match status" value="1"/>
</dbReference>
<feature type="domain" description="BSD" evidence="2">
    <location>
        <begin position="276"/>
        <end position="328"/>
    </location>
</feature>
<dbReference type="PANTHER" id="PTHR16019:SF5">
    <property type="entry name" value="BSD DOMAIN-CONTAINING PROTEIN 1"/>
    <property type="match status" value="1"/>
</dbReference>
<dbReference type="InterPro" id="IPR005607">
    <property type="entry name" value="BSD_dom"/>
</dbReference>
<feature type="compositionally biased region" description="Basic and acidic residues" evidence="1">
    <location>
        <begin position="383"/>
        <end position="395"/>
    </location>
</feature>
<dbReference type="Gene3D" id="1.10.3970.10">
    <property type="entry name" value="BSD domain"/>
    <property type="match status" value="1"/>
</dbReference>
<dbReference type="GO" id="GO:0005737">
    <property type="term" value="C:cytoplasm"/>
    <property type="evidence" value="ECO:0007669"/>
    <property type="project" value="TreeGrafter"/>
</dbReference>
<feature type="compositionally biased region" description="Basic and acidic residues" evidence="1">
    <location>
        <begin position="17"/>
        <end position="31"/>
    </location>
</feature>
<feature type="region of interest" description="Disordered" evidence="1">
    <location>
        <begin position="346"/>
        <end position="479"/>
    </location>
</feature>
<dbReference type="InterPro" id="IPR051494">
    <property type="entry name" value="BSD_domain-containing"/>
</dbReference>
<evidence type="ECO:0000313" key="3">
    <source>
        <dbReference type="EMBL" id="CUS08359.1"/>
    </source>
</evidence>
<organism evidence="3 4">
    <name type="scientific">Tuber aestivum</name>
    <name type="common">summer truffle</name>
    <dbReference type="NCBI Taxonomy" id="59557"/>
    <lineage>
        <taxon>Eukaryota</taxon>
        <taxon>Fungi</taxon>
        <taxon>Dikarya</taxon>
        <taxon>Ascomycota</taxon>
        <taxon>Pezizomycotina</taxon>
        <taxon>Pezizomycetes</taxon>
        <taxon>Pezizales</taxon>
        <taxon>Tuberaceae</taxon>
        <taxon>Tuber</taxon>
    </lineage>
</organism>
<dbReference type="Proteomes" id="UP001412239">
    <property type="component" value="Unassembled WGS sequence"/>
</dbReference>
<name>A0A292PLE1_9PEZI</name>
<dbReference type="EMBL" id="LN891135">
    <property type="protein sequence ID" value="CUS08359.1"/>
    <property type="molecule type" value="Genomic_DNA"/>
</dbReference>
<dbReference type="PROSITE" id="PS50858">
    <property type="entry name" value="BSD"/>
    <property type="match status" value="1"/>
</dbReference>
<dbReference type="AlphaFoldDB" id="A0A292PLE1"/>
<dbReference type="PANTHER" id="PTHR16019">
    <property type="entry name" value="SYNAPSE-ASSOCIATED PROTEIN"/>
    <property type="match status" value="1"/>
</dbReference>
<keyword evidence="4" id="KW-1185">Reference proteome</keyword>
<feature type="compositionally biased region" description="Basic and acidic residues" evidence="1">
    <location>
        <begin position="1"/>
        <end position="10"/>
    </location>
</feature>
<protein>
    <recommendedName>
        <fullName evidence="2">BSD domain-containing protein</fullName>
    </recommendedName>
</protein>
<feature type="compositionally biased region" description="Acidic residues" evidence="1">
    <location>
        <begin position="442"/>
        <end position="479"/>
    </location>
</feature>
<feature type="compositionally biased region" description="Polar residues" evidence="1">
    <location>
        <begin position="396"/>
        <end position="408"/>
    </location>
</feature>
<dbReference type="SUPFAM" id="SSF140383">
    <property type="entry name" value="BSD domain-like"/>
    <property type="match status" value="1"/>
</dbReference>
<evidence type="ECO:0000313" key="4">
    <source>
        <dbReference type="Proteomes" id="UP001412239"/>
    </source>
</evidence>
<feature type="compositionally biased region" description="Low complexity" evidence="1">
    <location>
        <begin position="363"/>
        <end position="378"/>
    </location>
</feature>